<dbReference type="AlphaFoldDB" id="A0A8B7TGW2"/>
<name>A0A8B7TGW2_CASCN</name>
<dbReference type="PANTHER" id="PTHR33517:SF3">
    <property type="entry name" value="PROTEIN FAM170A"/>
    <property type="match status" value="1"/>
</dbReference>
<protein>
    <submittedName>
        <fullName evidence="2">Protein FAM170A</fullName>
    </submittedName>
</protein>
<proteinExistence type="predicted"/>
<feature type="region of interest" description="Disordered" evidence="1">
    <location>
        <begin position="1"/>
        <end position="46"/>
    </location>
</feature>
<evidence type="ECO:0000256" key="1">
    <source>
        <dbReference type="SAM" id="MobiDB-lite"/>
    </source>
</evidence>
<feature type="compositionally biased region" description="Basic and acidic residues" evidence="1">
    <location>
        <begin position="320"/>
        <end position="334"/>
    </location>
</feature>
<gene>
    <name evidence="2" type="primary">Fam170a</name>
</gene>
<feature type="compositionally biased region" description="Basic and acidic residues" evidence="1">
    <location>
        <begin position="151"/>
        <end position="160"/>
    </location>
</feature>
<sequence>MKRRQKRKHLENEESQTADEKGGGISKTQEGAPLPGSIGVAKVRSPGAGEVSSASEYFSCVSSPGKLIHGGTRKAKQDSAQPRSPAAQVQEGGEIPAPSQLVSFSSHSSYKTCVSNLSINKEKKGMKVYYMQVQMKKGVAVSWETQETSETVEKQPRIEETTLPEGVRVGTPPSDVSTRNLLSDSEPSGDEKEHEEKAEADSPPATPTVEERPRAKTPDWLVTMEKGFRCMACCRVFATMDILQEHVQYGIREGFSCHVFHLTMTHLIENEDSEDPQEEEEDGKEEQKQEEKESEEQSPTGEDTGLKRSWSQCPGCVFHSQKDRKEKKGHRDSSRQNASSIKERMDQFQQGRGVMIHTDPEEEPTVSVYVVAMVSMAVLFFIPPGVMGTLTERLELQARQLTASTMAAERGADSTRLGAGHGRQHRALSWRNCYGFTEAHLLIMSSSYEPIKRLIHQL</sequence>
<dbReference type="GO" id="GO:0005634">
    <property type="term" value="C:nucleus"/>
    <property type="evidence" value="ECO:0007669"/>
    <property type="project" value="TreeGrafter"/>
</dbReference>
<feature type="region of interest" description="Disordered" evidence="1">
    <location>
        <begin position="147"/>
        <end position="218"/>
    </location>
</feature>
<dbReference type="Pfam" id="PF17734">
    <property type="entry name" value="Spt46"/>
    <property type="match status" value="1"/>
</dbReference>
<dbReference type="CTD" id="340069"/>
<dbReference type="RefSeq" id="XP_020006793.1">
    <property type="nucleotide sequence ID" value="XM_020151204.1"/>
</dbReference>
<dbReference type="InterPro" id="IPR040879">
    <property type="entry name" value="Spt46-like"/>
</dbReference>
<reference evidence="2" key="1">
    <citation type="submission" date="2025-08" db="UniProtKB">
        <authorList>
            <consortium name="RefSeq"/>
        </authorList>
    </citation>
    <scope>IDENTIFICATION</scope>
    <source>
        <tissue evidence="2">Leukocyte</tissue>
    </source>
</reference>
<feature type="compositionally biased region" description="Acidic residues" evidence="1">
    <location>
        <begin position="270"/>
        <end position="284"/>
    </location>
</feature>
<feature type="compositionally biased region" description="Basic and acidic residues" evidence="1">
    <location>
        <begin position="189"/>
        <end position="200"/>
    </location>
</feature>
<dbReference type="OrthoDB" id="9447948at2759"/>
<feature type="compositionally biased region" description="Polar residues" evidence="1">
    <location>
        <begin position="174"/>
        <end position="186"/>
    </location>
</feature>
<organism evidence="2">
    <name type="scientific">Castor canadensis</name>
    <name type="common">American beaver</name>
    <dbReference type="NCBI Taxonomy" id="51338"/>
    <lineage>
        <taxon>Eukaryota</taxon>
        <taxon>Metazoa</taxon>
        <taxon>Chordata</taxon>
        <taxon>Craniata</taxon>
        <taxon>Vertebrata</taxon>
        <taxon>Euteleostomi</taxon>
        <taxon>Mammalia</taxon>
        <taxon>Eutheria</taxon>
        <taxon>Euarchontoglires</taxon>
        <taxon>Glires</taxon>
        <taxon>Rodentia</taxon>
        <taxon>Castorimorpha</taxon>
        <taxon>Castoridae</taxon>
        <taxon>Castor</taxon>
    </lineage>
</organism>
<dbReference type="GO" id="GO:0009566">
    <property type="term" value="P:fertilization"/>
    <property type="evidence" value="ECO:0007669"/>
    <property type="project" value="TreeGrafter"/>
</dbReference>
<feature type="region of interest" description="Disordered" evidence="1">
    <location>
        <begin position="68"/>
        <end position="100"/>
    </location>
</feature>
<feature type="region of interest" description="Disordered" evidence="1">
    <location>
        <begin position="268"/>
        <end position="341"/>
    </location>
</feature>
<evidence type="ECO:0000313" key="2">
    <source>
        <dbReference type="RefSeq" id="XP_020006793.1"/>
    </source>
</evidence>
<accession>A0A8B7TGW2</accession>
<dbReference type="KEGG" id="ccan:109674146"/>
<feature type="non-terminal residue" evidence="2">
    <location>
        <position position="458"/>
    </location>
</feature>
<dbReference type="PANTHER" id="PTHR33517">
    <property type="entry name" value="PROTEIN FAM170B-RELATED"/>
    <property type="match status" value="1"/>
</dbReference>